<sequence length="314" mass="35403" precursor="true">MKRFIVFLVMLSFIIASSIQSFALPLGQYSIDGPDIIYYNGKMYIAWAGTDNPKYPHYVNFMSSTNGGKTFGLHGVLPWAETRSKPSLAQANGKFFIAYTELDGAISITWNDDTYMNFSYKYTIPDEYALQGTSPSIASSGNTLFLAWTGTDKRLNTLSMDVSQCNKRIFSVYSKTTLYEYSNYGPSISFGAATLCLAWTDYNKRINVMTKNVNYSTWTNKNVLNEYAKRSPTCKFKYRLISSGNFQLCWTGTDNCLNSVVSLDGLSYTGKKTSDQTSYYAPSVWPLIYSNNSNYSAYYVWTGTDSQLNFSSTF</sequence>
<evidence type="ECO:0008006" key="4">
    <source>
        <dbReference type="Google" id="ProtNLM"/>
    </source>
</evidence>
<dbReference type="Proteomes" id="UP000036923">
    <property type="component" value="Unassembled WGS sequence"/>
</dbReference>
<proteinExistence type="predicted"/>
<accession>A0A0L6JIK7</accession>
<protein>
    <recommendedName>
        <fullName evidence="4">Glycoside hydrolase family 43</fullName>
    </recommendedName>
</protein>
<dbReference type="InterPro" id="IPR036278">
    <property type="entry name" value="Sialidase_sf"/>
</dbReference>
<feature type="signal peptide" evidence="1">
    <location>
        <begin position="1"/>
        <end position="23"/>
    </location>
</feature>
<gene>
    <name evidence="2" type="ORF">Bccel_0834</name>
</gene>
<keyword evidence="3" id="KW-1185">Reference proteome</keyword>
<evidence type="ECO:0000313" key="3">
    <source>
        <dbReference type="Proteomes" id="UP000036923"/>
    </source>
</evidence>
<dbReference type="EMBL" id="LGTC01000001">
    <property type="protein sequence ID" value="KNY25574.1"/>
    <property type="molecule type" value="Genomic_DNA"/>
</dbReference>
<dbReference type="SUPFAM" id="SSF50939">
    <property type="entry name" value="Sialidases"/>
    <property type="match status" value="1"/>
</dbReference>
<evidence type="ECO:0000313" key="2">
    <source>
        <dbReference type="EMBL" id="KNY25574.1"/>
    </source>
</evidence>
<dbReference type="STRING" id="398512.Bccel_0834"/>
<feature type="chain" id="PRO_5005566056" description="Glycoside hydrolase family 43" evidence="1">
    <location>
        <begin position="24"/>
        <end position="314"/>
    </location>
</feature>
<keyword evidence="1" id="KW-0732">Signal</keyword>
<dbReference type="RefSeq" id="WP_036940968.1">
    <property type="nucleotide sequence ID" value="NZ_JQKC01000014.1"/>
</dbReference>
<evidence type="ECO:0000256" key="1">
    <source>
        <dbReference type="SAM" id="SignalP"/>
    </source>
</evidence>
<comment type="caution">
    <text evidence="2">The sequence shown here is derived from an EMBL/GenBank/DDBJ whole genome shotgun (WGS) entry which is preliminary data.</text>
</comment>
<name>A0A0L6JIK7_9FIRM</name>
<dbReference type="AlphaFoldDB" id="A0A0L6JIK7"/>
<reference evidence="3" key="1">
    <citation type="submission" date="2015-07" db="EMBL/GenBank/DDBJ databases">
        <title>Near-Complete Genome Sequence of the Cellulolytic Bacterium Bacteroides (Pseudobacteroides) cellulosolvens ATCC 35603.</title>
        <authorList>
            <person name="Dassa B."/>
            <person name="Utturkar S.M."/>
            <person name="Klingeman D.M."/>
            <person name="Hurt R.A."/>
            <person name="Keller M."/>
            <person name="Xu J."/>
            <person name="Reddy Y.H.K."/>
            <person name="Borovok I."/>
            <person name="Grinberg I.R."/>
            <person name="Lamed R."/>
            <person name="Zhivin O."/>
            <person name="Bayer E.A."/>
            <person name="Brown S.D."/>
        </authorList>
    </citation>
    <scope>NUCLEOTIDE SEQUENCE [LARGE SCALE GENOMIC DNA]</scope>
    <source>
        <strain evidence="3">DSM 2933</strain>
    </source>
</reference>
<dbReference type="eggNOG" id="COG3291">
    <property type="taxonomic scope" value="Bacteria"/>
</dbReference>
<organism evidence="2 3">
    <name type="scientific">Pseudobacteroides cellulosolvens ATCC 35603 = DSM 2933</name>
    <dbReference type="NCBI Taxonomy" id="398512"/>
    <lineage>
        <taxon>Bacteria</taxon>
        <taxon>Bacillati</taxon>
        <taxon>Bacillota</taxon>
        <taxon>Clostridia</taxon>
        <taxon>Eubacteriales</taxon>
        <taxon>Oscillospiraceae</taxon>
        <taxon>Pseudobacteroides</taxon>
    </lineage>
</organism>
<dbReference type="OrthoDB" id="5179296at2"/>